<dbReference type="InterPro" id="IPR032466">
    <property type="entry name" value="Metal_Hydrolase"/>
</dbReference>
<feature type="domain" description="Adenosine/AMP deaminase N-terminal" evidence="13">
    <location>
        <begin position="19"/>
        <end position="99"/>
    </location>
</feature>
<evidence type="ECO:0000256" key="3">
    <source>
        <dbReference type="ARBA" id="ARBA00006083"/>
    </source>
</evidence>
<comment type="similarity">
    <text evidence="3">Belongs to the metallo-dependent hydrolases superfamily. Adenosine and AMP deaminases family. ADGF subfamily.</text>
</comment>
<dbReference type="GeneID" id="114250380"/>
<dbReference type="GO" id="GO:0005615">
    <property type="term" value="C:extracellular space"/>
    <property type="evidence" value="ECO:0007669"/>
    <property type="project" value="InterPro"/>
</dbReference>
<dbReference type="Pfam" id="PF08451">
    <property type="entry name" value="A_deaminase_N"/>
    <property type="match status" value="1"/>
</dbReference>
<keyword evidence="14" id="KW-1185">Reference proteome</keyword>
<evidence type="ECO:0000259" key="12">
    <source>
        <dbReference type="Pfam" id="PF00962"/>
    </source>
</evidence>
<comment type="subcellular location">
    <subcellularLocation>
        <location evidence="2">Secreted</location>
    </subcellularLocation>
</comment>
<evidence type="ECO:0000256" key="9">
    <source>
        <dbReference type="ARBA" id="ARBA00022801"/>
    </source>
</evidence>
<keyword evidence="7" id="KW-0479">Metal-binding</keyword>
<dbReference type="RefSeq" id="XP_028040035.1">
    <property type="nucleotide sequence ID" value="XM_028184234.1"/>
</dbReference>
<evidence type="ECO:0000256" key="5">
    <source>
        <dbReference type="ARBA" id="ARBA00018099"/>
    </source>
</evidence>
<dbReference type="GO" id="GO:0006154">
    <property type="term" value="P:adenosine catabolic process"/>
    <property type="evidence" value="ECO:0007669"/>
    <property type="project" value="InterPro"/>
</dbReference>
<dbReference type="GO" id="GO:0046872">
    <property type="term" value="F:metal ion binding"/>
    <property type="evidence" value="ECO:0007669"/>
    <property type="project" value="UniProtKB-KW"/>
</dbReference>
<dbReference type="GO" id="GO:0004000">
    <property type="term" value="F:adenosine deaminase activity"/>
    <property type="evidence" value="ECO:0007669"/>
    <property type="project" value="InterPro"/>
</dbReference>
<feature type="chain" id="PRO_5044640832" description="Adenosine deaminase" evidence="11">
    <location>
        <begin position="20"/>
        <end position="502"/>
    </location>
</feature>
<keyword evidence="6" id="KW-0964">Secreted</keyword>
<evidence type="ECO:0000259" key="13">
    <source>
        <dbReference type="Pfam" id="PF08451"/>
    </source>
</evidence>
<dbReference type="Pfam" id="PF00962">
    <property type="entry name" value="A_deaminase"/>
    <property type="match status" value="1"/>
</dbReference>
<dbReference type="Proteomes" id="UP000504629">
    <property type="component" value="Unplaced"/>
</dbReference>
<feature type="signal peptide" evidence="11">
    <location>
        <begin position="1"/>
        <end position="19"/>
    </location>
</feature>
<gene>
    <name evidence="15 16" type="primary">LOC114250380</name>
</gene>
<dbReference type="PANTHER" id="PTHR11409:SF39">
    <property type="entry name" value="ADENOSINE DEAMINASE 2"/>
    <property type="match status" value="1"/>
</dbReference>
<evidence type="ECO:0000256" key="10">
    <source>
        <dbReference type="ARBA" id="ARBA00047764"/>
    </source>
</evidence>
<comment type="catalytic activity">
    <reaction evidence="10">
        <text>adenosine + H2O + H(+) = inosine + NH4(+)</text>
        <dbReference type="Rhea" id="RHEA:24408"/>
        <dbReference type="ChEBI" id="CHEBI:15377"/>
        <dbReference type="ChEBI" id="CHEBI:15378"/>
        <dbReference type="ChEBI" id="CHEBI:16335"/>
        <dbReference type="ChEBI" id="CHEBI:17596"/>
        <dbReference type="ChEBI" id="CHEBI:28938"/>
        <dbReference type="EC" id="3.5.4.4"/>
    </reaction>
</comment>
<evidence type="ECO:0000313" key="16">
    <source>
        <dbReference type="RefSeq" id="XP_028040036.1"/>
    </source>
</evidence>
<dbReference type="InterPro" id="IPR013659">
    <property type="entry name" value="A_deaminase_N"/>
</dbReference>
<keyword evidence="9" id="KW-0378">Hydrolase</keyword>
<dbReference type="Gene3D" id="3.20.20.140">
    <property type="entry name" value="Metal-dependent hydrolases"/>
    <property type="match status" value="1"/>
</dbReference>
<dbReference type="KEGG" id="bman:114250380"/>
<dbReference type="FunFam" id="3.20.20.140:FF:000017">
    <property type="entry name" value="Adenosine deaminase 2"/>
    <property type="match status" value="1"/>
</dbReference>
<name>A0A6J2KDH8_BOMMA</name>
<evidence type="ECO:0000256" key="2">
    <source>
        <dbReference type="ARBA" id="ARBA00004613"/>
    </source>
</evidence>
<evidence type="ECO:0000256" key="4">
    <source>
        <dbReference type="ARBA" id="ARBA00012784"/>
    </source>
</evidence>
<protein>
    <recommendedName>
        <fullName evidence="5">Adenosine deaminase</fullName>
        <ecNumber evidence="4">3.5.4.4</ecNumber>
    </recommendedName>
</protein>
<evidence type="ECO:0000256" key="11">
    <source>
        <dbReference type="SAM" id="SignalP"/>
    </source>
</evidence>
<dbReference type="NCBIfam" id="TIGR01431">
    <property type="entry name" value="adm_rel"/>
    <property type="match status" value="1"/>
</dbReference>
<dbReference type="OrthoDB" id="7202371at2759"/>
<dbReference type="InterPro" id="IPR001365">
    <property type="entry name" value="A_deaminase_dom"/>
</dbReference>
<dbReference type="InterPro" id="IPR006330">
    <property type="entry name" value="Ado/ade_deaminase"/>
</dbReference>
<evidence type="ECO:0000313" key="15">
    <source>
        <dbReference type="RefSeq" id="XP_028040035.1"/>
    </source>
</evidence>
<reference evidence="15 16" key="1">
    <citation type="submission" date="2025-04" db="UniProtKB">
        <authorList>
            <consortium name="RefSeq"/>
        </authorList>
    </citation>
    <scope>IDENTIFICATION</scope>
    <source>
        <tissue evidence="15 16">Silk gland</tissue>
    </source>
</reference>
<dbReference type="GO" id="GO:0046103">
    <property type="term" value="P:inosine biosynthetic process"/>
    <property type="evidence" value="ECO:0007669"/>
    <property type="project" value="TreeGrafter"/>
</dbReference>
<feature type="domain" description="Adenosine deaminase" evidence="12">
    <location>
        <begin position="181"/>
        <end position="481"/>
    </location>
</feature>
<evidence type="ECO:0000256" key="8">
    <source>
        <dbReference type="ARBA" id="ARBA00022729"/>
    </source>
</evidence>
<sequence>MPTKLTVFLWLSIIMQAFCNTTHETVKKKRNELFEKELEMMLGRDIVLNENETKVNEIFMKLKTKELDQGFRHRRPFVLSKHFFEYKDDVKKTELYKLIKKMPKGAVLHAHDTSLLGPDYVLELTYWKDLYICFIDDEVLFRFAKTLPTTPCATKWQLVKEARYSSGNVDEFDDHLRKEFTLVVDDYVKKYPDNNAIWKSFKKYFKTILSIVSYKPAWEQYFYDALKEYRHDNVFFLEVRSILPTLYDLDGNVYDPVATAESYQKVTEQFMHDYPDFMGAKLIYAPSRGTEQFTFDEYLRFAKEIKRKLPDFFAGFDLVNHEDAGPPNKHFLPQLVNEKDNLNYYFHAAETNWNGMDSDENLYDALALDTKRIGHGFALIKHPLLIDEVRKRDIAIEVNVISNNVLCLVSDIRNHPLSSYLAQGLPVVVSSDDRGAWEADPLSHDFYAAFVGVASRHADLRLLKKLALNSIRYSTYSDKNKMIAEFESRWSQFINAVKDKHA</sequence>
<evidence type="ECO:0000256" key="6">
    <source>
        <dbReference type="ARBA" id="ARBA00022525"/>
    </source>
</evidence>
<dbReference type="EC" id="3.5.4.4" evidence="4"/>
<evidence type="ECO:0000256" key="1">
    <source>
        <dbReference type="ARBA" id="ARBA00001947"/>
    </source>
</evidence>
<evidence type="ECO:0000256" key="7">
    <source>
        <dbReference type="ARBA" id="ARBA00022723"/>
    </source>
</evidence>
<accession>A0A6J2KDH8</accession>
<keyword evidence="8 11" id="KW-0732">Signal</keyword>
<dbReference type="PANTHER" id="PTHR11409">
    <property type="entry name" value="ADENOSINE DEAMINASE"/>
    <property type="match status" value="1"/>
</dbReference>
<comment type="cofactor">
    <cofactor evidence="1">
        <name>Zn(2+)</name>
        <dbReference type="ChEBI" id="CHEBI:29105"/>
    </cofactor>
</comment>
<evidence type="ECO:0000313" key="14">
    <source>
        <dbReference type="Proteomes" id="UP000504629"/>
    </source>
</evidence>
<dbReference type="SUPFAM" id="SSF51556">
    <property type="entry name" value="Metallo-dependent hydrolases"/>
    <property type="match status" value="1"/>
</dbReference>
<dbReference type="InterPro" id="IPR006331">
    <property type="entry name" value="ADGF"/>
</dbReference>
<dbReference type="RefSeq" id="XP_028040036.1">
    <property type="nucleotide sequence ID" value="XM_028184235.1"/>
</dbReference>
<dbReference type="AlphaFoldDB" id="A0A6J2KDH8"/>
<proteinExistence type="inferred from homology"/>
<organism evidence="14 15">
    <name type="scientific">Bombyx mandarina</name>
    <name type="common">Wild silk moth</name>
    <name type="synonym">Wild silkworm</name>
    <dbReference type="NCBI Taxonomy" id="7092"/>
    <lineage>
        <taxon>Eukaryota</taxon>
        <taxon>Metazoa</taxon>
        <taxon>Ecdysozoa</taxon>
        <taxon>Arthropoda</taxon>
        <taxon>Hexapoda</taxon>
        <taxon>Insecta</taxon>
        <taxon>Pterygota</taxon>
        <taxon>Neoptera</taxon>
        <taxon>Endopterygota</taxon>
        <taxon>Lepidoptera</taxon>
        <taxon>Glossata</taxon>
        <taxon>Ditrysia</taxon>
        <taxon>Bombycoidea</taxon>
        <taxon>Bombycidae</taxon>
        <taxon>Bombycinae</taxon>
        <taxon>Bombyx</taxon>
    </lineage>
</organism>